<sequence>MARITEYDEGELIAQFEQIFPKGERTILGIGDDCAQIATPEGSFIVTTDIIVEDEHFRRSWSDPEQIGARIAAQNLADIAGMGGRTSALVVTVALTPDTELDWLLDLVRGVGERAREAGAGVVGGDLSRGETMVLSITAMGWCESEPVRRDGAKPGDILAFSGRLGLSNAGLDLLLGGHVDPALRTRAELGSLYEPLTTYRAPKPPLESGPVGAKAGARAMMDLSDGVAKDGGRMARASKVVIELDRRALEAEAAKLQEFADICKVDPLKWVLSGGEDHGILAAFPKDASLPQGFTPIGTLRAPQEGEAPAQLLDGVEVKGGWDHFKTD</sequence>
<protein>
    <recommendedName>
        <fullName evidence="1">Thiamine-monophosphate kinase</fullName>
        <shortName evidence="1">TMP kinase</shortName>
        <shortName evidence="1">Thiamine-phosphate kinase</shortName>
        <ecNumber evidence="1">2.7.4.16</ecNumber>
    </recommendedName>
</protein>
<feature type="domain" description="PurM-like N-terminal" evidence="2">
    <location>
        <begin position="31"/>
        <end position="142"/>
    </location>
</feature>
<dbReference type="GO" id="GO:0009030">
    <property type="term" value="F:thiamine-phosphate kinase activity"/>
    <property type="evidence" value="ECO:0007669"/>
    <property type="project" value="UniProtKB-UniRule"/>
</dbReference>
<keyword evidence="1" id="KW-0067">ATP-binding</keyword>
<feature type="binding site" evidence="1">
    <location>
        <position position="226"/>
    </location>
    <ligand>
        <name>Mg(2+)</name>
        <dbReference type="ChEBI" id="CHEBI:18420"/>
        <label>5</label>
    </ligand>
</feature>
<dbReference type="GO" id="GO:0005524">
    <property type="term" value="F:ATP binding"/>
    <property type="evidence" value="ECO:0007669"/>
    <property type="project" value="UniProtKB-UniRule"/>
</dbReference>
<feature type="binding site" evidence="1">
    <location>
        <position position="78"/>
    </location>
    <ligand>
        <name>Mg(2+)</name>
        <dbReference type="ChEBI" id="CHEBI:18420"/>
        <label>2</label>
    </ligand>
</feature>
<feature type="binding site" evidence="1">
    <location>
        <begin position="125"/>
        <end position="126"/>
    </location>
    <ligand>
        <name>ATP</name>
        <dbReference type="ChEBI" id="CHEBI:30616"/>
    </ligand>
</feature>
<keyword evidence="1" id="KW-0547">Nucleotide-binding</keyword>
<organism evidence="3 4">
    <name type="scientific">Schaalia cardiffensis F0333</name>
    <dbReference type="NCBI Taxonomy" id="888050"/>
    <lineage>
        <taxon>Bacteria</taxon>
        <taxon>Bacillati</taxon>
        <taxon>Actinomycetota</taxon>
        <taxon>Actinomycetes</taxon>
        <taxon>Actinomycetales</taxon>
        <taxon>Actinomycetaceae</taxon>
        <taxon>Schaalia</taxon>
    </lineage>
</organism>
<dbReference type="OrthoDB" id="9802811at2"/>
<gene>
    <name evidence="1 3" type="primary">thiL</name>
    <name evidence="3" type="ORF">HMPREF9004_0097</name>
</gene>
<feature type="binding site" evidence="1">
    <location>
        <position position="126"/>
    </location>
    <ligand>
        <name>Mg(2+)</name>
        <dbReference type="ChEBI" id="CHEBI:18420"/>
        <label>1</label>
    </ligand>
</feature>
<dbReference type="InterPro" id="IPR036676">
    <property type="entry name" value="PurM-like_C_sf"/>
</dbReference>
<dbReference type="AlphaFoldDB" id="N6XD85"/>
<dbReference type="eggNOG" id="COG0611">
    <property type="taxonomic scope" value="Bacteria"/>
</dbReference>
<feature type="binding site" evidence="1">
    <location>
        <position position="48"/>
    </location>
    <ligand>
        <name>Mg(2+)</name>
        <dbReference type="ChEBI" id="CHEBI:18420"/>
        <label>1</label>
    </ligand>
</feature>
<reference evidence="3 4" key="1">
    <citation type="submission" date="2013-03" db="EMBL/GenBank/DDBJ databases">
        <title>Reference genome for the Human Microbiome Project.</title>
        <authorList>
            <person name="Aqrawi P."/>
            <person name="Ayvaz T."/>
            <person name="Bess C."/>
            <person name="Blankenburg K."/>
            <person name="Coyle M."/>
            <person name="Deng J."/>
            <person name="Forbes L."/>
            <person name="Fowler G."/>
            <person name="Francisco L."/>
            <person name="Fu Q."/>
            <person name="Gibbs R."/>
            <person name="Gross S."/>
            <person name="Gubbala S."/>
            <person name="Hale W."/>
            <person name="Hemphill L."/>
            <person name="Highlander S."/>
            <person name="Hirani K."/>
            <person name="Jackson L."/>
            <person name="Jakkamsetti A."/>
            <person name="Javaid M."/>
            <person name="Jayaseelan J.C."/>
            <person name="Jiang H."/>
            <person name="Joshi V."/>
            <person name="Korchina V."/>
            <person name="Kovar C."/>
            <person name="Lara F."/>
            <person name="Lee S."/>
            <person name="Liu Y."/>
            <person name="Mata R."/>
            <person name="Mathew T."/>
            <person name="Munidasa M."/>
            <person name="Muzny D."/>
            <person name="Nazareth L."/>
            <person name="Ngo R."/>
            <person name="Nguyen L."/>
            <person name="Nguyen N."/>
            <person name="Okwuonu G."/>
            <person name="Ongeri F."/>
            <person name="Palculict T."/>
            <person name="Patil S."/>
            <person name="Petrosino J."/>
            <person name="Pham C."/>
            <person name="Pham P."/>
            <person name="Pu L.-L."/>
            <person name="Qin X."/>
            <person name="Qu J."/>
            <person name="Reid J."/>
            <person name="Ross M."/>
            <person name="Ruth R."/>
            <person name="Saada N."/>
            <person name="San Lucas F."/>
            <person name="Santibanez J."/>
            <person name="Shang Y."/>
            <person name="Simmons D."/>
            <person name="Song X.-Z."/>
            <person name="Tang L.-Y."/>
            <person name="Thornton R."/>
            <person name="Warren J."/>
            <person name="Weissenberger G."/>
            <person name="Wilczek-Boney K."/>
            <person name="Worley K."/>
            <person name="Youmans B."/>
            <person name="Zhang J."/>
            <person name="Zhang L."/>
            <person name="Zhao Z."/>
            <person name="Zhou C."/>
            <person name="Zhu D."/>
            <person name="Zhu Y."/>
        </authorList>
    </citation>
    <scope>NUCLEOTIDE SEQUENCE [LARGE SCALE GENOMIC DNA]</scope>
    <source>
        <strain evidence="3 4">F0333</strain>
    </source>
</reference>
<dbReference type="Gene3D" id="3.30.1330.10">
    <property type="entry name" value="PurM-like, N-terminal domain"/>
    <property type="match status" value="1"/>
</dbReference>
<feature type="binding site" evidence="1">
    <location>
        <position position="56"/>
    </location>
    <ligand>
        <name>substrate</name>
    </ligand>
</feature>
<dbReference type="Pfam" id="PF00586">
    <property type="entry name" value="AIRS"/>
    <property type="match status" value="1"/>
</dbReference>
<dbReference type="HAMAP" id="MF_02128">
    <property type="entry name" value="TMP_kinase"/>
    <property type="match status" value="1"/>
</dbReference>
<evidence type="ECO:0000259" key="2">
    <source>
        <dbReference type="Pfam" id="PF00586"/>
    </source>
</evidence>
<dbReference type="InterPro" id="IPR016188">
    <property type="entry name" value="PurM-like_N"/>
</dbReference>
<comment type="similarity">
    <text evidence="1">Belongs to the thiamine-monophosphate kinase family.</text>
</comment>
<feature type="binding site" evidence="1">
    <location>
        <position position="49"/>
    </location>
    <ligand>
        <name>Mg(2+)</name>
        <dbReference type="ChEBI" id="CHEBI:18420"/>
        <label>1</label>
    </ligand>
</feature>
<feature type="binding site" evidence="1">
    <location>
        <position position="225"/>
    </location>
    <ligand>
        <name>ATP</name>
        <dbReference type="ChEBI" id="CHEBI:30616"/>
    </ligand>
</feature>
<dbReference type="InterPro" id="IPR006283">
    <property type="entry name" value="ThiL-like"/>
</dbReference>
<comment type="miscellaneous">
    <text evidence="1">Reaction mechanism of ThiL seems to utilize a direct, inline transfer of the gamma-phosphate of ATP to TMP rather than a phosphorylated enzyme intermediate.</text>
</comment>
<dbReference type="EMBL" id="AQHZ01000001">
    <property type="protein sequence ID" value="ENO19178.1"/>
    <property type="molecule type" value="Genomic_DNA"/>
</dbReference>
<feature type="binding site" evidence="1">
    <location>
        <position position="78"/>
    </location>
    <ligand>
        <name>Mg(2+)</name>
        <dbReference type="ChEBI" id="CHEBI:18420"/>
        <label>4</label>
    </ligand>
</feature>
<feature type="binding site" evidence="1">
    <location>
        <position position="78"/>
    </location>
    <ligand>
        <name>Mg(2+)</name>
        <dbReference type="ChEBI" id="CHEBI:18420"/>
        <label>3</label>
    </ligand>
</feature>
<accession>N6XD85</accession>
<dbReference type="NCBIfam" id="TIGR01379">
    <property type="entry name" value="thiL"/>
    <property type="match status" value="1"/>
</dbReference>
<evidence type="ECO:0000313" key="3">
    <source>
        <dbReference type="EMBL" id="ENO19178.1"/>
    </source>
</evidence>
<dbReference type="PATRIC" id="fig|888050.3.peg.95"/>
<dbReference type="SUPFAM" id="SSF55326">
    <property type="entry name" value="PurM N-terminal domain-like"/>
    <property type="match status" value="1"/>
</dbReference>
<evidence type="ECO:0000256" key="1">
    <source>
        <dbReference type="HAMAP-Rule" id="MF_02128"/>
    </source>
</evidence>
<dbReference type="CDD" id="cd02194">
    <property type="entry name" value="ThiL"/>
    <property type="match status" value="1"/>
</dbReference>
<feature type="binding site" evidence="1">
    <location>
        <position position="33"/>
    </location>
    <ligand>
        <name>Mg(2+)</name>
        <dbReference type="ChEBI" id="CHEBI:18420"/>
        <label>3</label>
    </ligand>
</feature>
<dbReference type="EC" id="2.7.4.16" evidence="1"/>
<keyword evidence="1" id="KW-0479">Metal-binding</keyword>
<dbReference type="InterPro" id="IPR036921">
    <property type="entry name" value="PurM-like_N_sf"/>
</dbReference>
<dbReference type="RefSeq" id="WP_005961620.1">
    <property type="nucleotide sequence ID" value="NZ_CP040505.1"/>
</dbReference>
<comment type="catalytic activity">
    <reaction evidence="1">
        <text>thiamine phosphate + ATP = thiamine diphosphate + ADP</text>
        <dbReference type="Rhea" id="RHEA:15913"/>
        <dbReference type="ChEBI" id="CHEBI:30616"/>
        <dbReference type="ChEBI" id="CHEBI:37575"/>
        <dbReference type="ChEBI" id="CHEBI:58937"/>
        <dbReference type="ChEBI" id="CHEBI:456216"/>
        <dbReference type="EC" id="2.7.4.16"/>
    </reaction>
</comment>
<evidence type="ECO:0000313" key="4">
    <source>
        <dbReference type="Proteomes" id="UP000013015"/>
    </source>
</evidence>
<dbReference type="Proteomes" id="UP000013015">
    <property type="component" value="Unassembled WGS sequence"/>
</dbReference>
<feature type="binding site" evidence="1">
    <location>
        <position position="150"/>
    </location>
    <ligand>
        <name>ATP</name>
        <dbReference type="ChEBI" id="CHEBI:30616"/>
    </ligand>
</feature>
<keyword evidence="1" id="KW-0460">Magnesium</keyword>
<dbReference type="PIRSF" id="PIRSF005303">
    <property type="entry name" value="Thiam_monoph_kin"/>
    <property type="match status" value="1"/>
</dbReference>
<dbReference type="PANTHER" id="PTHR30270:SF0">
    <property type="entry name" value="THIAMINE-MONOPHOSPHATE KINASE"/>
    <property type="match status" value="1"/>
</dbReference>
<feature type="binding site" evidence="1">
    <location>
        <position position="223"/>
    </location>
    <ligand>
        <name>Mg(2+)</name>
        <dbReference type="ChEBI" id="CHEBI:18420"/>
        <label>3</label>
    </ligand>
</feature>
<proteinExistence type="inferred from homology"/>
<comment type="caution">
    <text evidence="1">Lacks conserved residue(s) required for the propagation of feature annotation.</text>
</comment>
<feature type="binding site" evidence="1">
    <location>
        <position position="323"/>
    </location>
    <ligand>
        <name>substrate</name>
    </ligand>
</feature>
<feature type="binding site" evidence="1">
    <location>
        <position position="47"/>
    </location>
    <ligand>
        <name>Mg(2+)</name>
        <dbReference type="ChEBI" id="CHEBI:18420"/>
        <label>4</label>
    </ligand>
</feature>
<comment type="function">
    <text evidence="1">Catalyzes the ATP-dependent phosphorylation of thiamine-monophosphate (TMP) to form thiamine-pyrophosphate (TPP), the active form of vitamin B1.</text>
</comment>
<keyword evidence="1 3" id="KW-0808">Transferase</keyword>
<keyword evidence="1" id="KW-0784">Thiamine biosynthesis</keyword>
<dbReference type="STRING" id="888050.HMPREF9004_0097"/>
<comment type="pathway">
    <text evidence="1">Cofactor biosynthesis; thiamine diphosphate biosynthesis; thiamine diphosphate from thiamine phosphate: step 1/1.</text>
</comment>
<keyword evidence="1 3" id="KW-0418">Kinase</keyword>
<dbReference type="PANTHER" id="PTHR30270">
    <property type="entry name" value="THIAMINE-MONOPHOSPHATE KINASE"/>
    <property type="match status" value="1"/>
</dbReference>
<dbReference type="UniPathway" id="UPA00060">
    <property type="reaction ID" value="UER00142"/>
</dbReference>
<keyword evidence="4" id="KW-1185">Reference proteome</keyword>
<dbReference type="HOGENOM" id="CLU_046964_0_1_11"/>
<dbReference type="GO" id="GO:0009229">
    <property type="term" value="P:thiamine diphosphate biosynthetic process"/>
    <property type="evidence" value="ECO:0007669"/>
    <property type="project" value="UniProtKB-UniRule"/>
</dbReference>
<dbReference type="Gene3D" id="3.90.650.10">
    <property type="entry name" value="PurM-like C-terminal domain"/>
    <property type="match status" value="1"/>
</dbReference>
<feature type="binding site" evidence="1">
    <location>
        <position position="277"/>
    </location>
    <ligand>
        <name>substrate</name>
    </ligand>
</feature>
<dbReference type="SUPFAM" id="SSF56042">
    <property type="entry name" value="PurM C-terminal domain-like"/>
    <property type="match status" value="1"/>
</dbReference>
<comment type="caution">
    <text evidence="3">The sequence shown here is derived from an EMBL/GenBank/DDBJ whole genome shotgun (WGS) entry which is preliminary data.</text>
</comment>
<feature type="binding site" evidence="1">
    <location>
        <position position="49"/>
    </location>
    <ligand>
        <name>Mg(2+)</name>
        <dbReference type="ChEBI" id="CHEBI:18420"/>
        <label>2</label>
    </ligand>
</feature>
<dbReference type="GO" id="GO:0009228">
    <property type="term" value="P:thiamine biosynthetic process"/>
    <property type="evidence" value="ECO:0007669"/>
    <property type="project" value="UniProtKB-KW"/>
</dbReference>
<feature type="binding site" evidence="1">
    <location>
        <position position="33"/>
    </location>
    <ligand>
        <name>Mg(2+)</name>
        <dbReference type="ChEBI" id="CHEBI:18420"/>
        <label>4</label>
    </ligand>
</feature>
<dbReference type="GO" id="GO:0000287">
    <property type="term" value="F:magnesium ion binding"/>
    <property type="evidence" value="ECO:0007669"/>
    <property type="project" value="UniProtKB-UniRule"/>
</dbReference>
<name>N6XD85_9ACTO</name>